<dbReference type="SUPFAM" id="SSF50341">
    <property type="entry name" value="CheW-like"/>
    <property type="match status" value="1"/>
</dbReference>
<dbReference type="InterPro" id="IPR036061">
    <property type="entry name" value="CheW-like_dom_sf"/>
</dbReference>
<reference evidence="2 3" key="1">
    <citation type="submission" date="2016-11" db="EMBL/GenBank/DDBJ databases">
        <authorList>
            <person name="Jaros S."/>
            <person name="Januszkiewicz K."/>
            <person name="Wedrychowicz H."/>
        </authorList>
    </citation>
    <scope>NUCLEOTIDE SEQUENCE [LARGE SCALE GENOMIC DNA]</scope>
    <source>
        <strain evidence="2 3">DSM 17737</strain>
    </source>
</reference>
<dbReference type="Gene3D" id="2.30.30.40">
    <property type="entry name" value="SH3 Domains"/>
    <property type="match status" value="1"/>
</dbReference>
<gene>
    <name evidence="2" type="ORF">SAMN05443662_1114</name>
</gene>
<dbReference type="Gene3D" id="2.40.50.180">
    <property type="entry name" value="CheA-289, Domain 4"/>
    <property type="match status" value="1"/>
</dbReference>
<dbReference type="RefSeq" id="WP_084188255.1">
    <property type="nucleotide sequence ID" value="NZ_FSRE01000002.1"/>
</dbReference>
<dbReference type="InterPro" id="IPR002545">
    <property type="entry name" value="CheW-lke_dom"/>
</dbReference>
<dbReference type="EMBL" id="FSRE01000002">
    <property type="protein sequence ID" value="SIN95704.1"/>
    <property type="molecule type" value="Genomic_DNA"/>
</dbReference>
<organism evidence="2 3">
    <name type="scientific">Sulfurivirga caldicuralii</name>
    <dbReference type="NCBI Taxonomy" id="364032"/>
    <lineage>
        <taxon>Bacteria</taxon>
        <taxon>Pseudomonadati</taxon>
        <taxon>Pseudomonadota</taxon>
        <taxon>Gammaproteobacteria</taxon>
        <taxon>Thiotrichales</taxon>
        <taxon>Piscirickettsiaceae</taxon>
        <taxon>Sulfurivirga</taxon>
    </lineage>
</organism>
<accession>A0A1N6FKD1</accession>
<dbReference type="Pfam" id="PF01584">
    <property type="entry name" value="CheW"/>
    <property type="match status" value="1"/>
</dbReference>
<dbReference type="AlphaFoldDB" id="A0A1N6FKD1"/>
<protein>
    <submittedName>
        <fullName evidence="2">Purine-binding chemotaxis protein CheW</fullName>
    </submittedName>
</protein>
<evidence type="ECO:0000313" key="2">
    <source>
        <dbReference type="EMBL" id="SIN95704.1"/>
    </source>
</evidence>
<dbReference type="Proteomes" id="UP000198461">
    <property type="component" value="Unassembled WGS sequence"/>
</dbReference>
<proteinExistence type="predicted"/>
<evidence type="ECO:0000313" key="3">
    <source>
        <dbReference type="Proteomes" id="UP000198461"/>
    </source>
</evidence>
<dbReference type="InterPro" id="IPR039315">
    <property type="entry name" value="CheW"/>
</dbReference>
<dbReference type="STRING" id="364032.SAMN05443662_1114"/>
<dbReference type="GO" id="GO:0006935">
    <property type="term" value="P:chemotaxis"/>
    <property type="evidence" value="ECO:0007669"/>
    <property type="project" value="InterPro"/>
</dbReference>
<dbReference type="SMART" id="SM00260">
    <property type="entry name" value="CheW"/>
    <property type="match status" value="1"/>
</dbReference>
<dbReference type="PROSITE" id="PS50851">
    <property type="entry name" value="CHEW"/>
    <property type="match status" value="1"/>
</dbReference>
<dbReference type="GO" id="GO:0007165">
    <property type="term" value="P:signal transduction"/>
    <property type="evidence" value="ECO:0007669"/>
    <property type="project" value="InterPro"/>
</dbReference>
<feature type="domain" description="CheW-like" evidence="1">
    <location>
        <begin position="27"/>
        <end position="164"/>
    </location>
</feature>
<dbReference type="GO" id="GO:0005829">
    <property type="term" value="C:cytosol"/>
    <property type="evidence" value="ECO:0007669"/>
    <property type="project" value="TreeGrafter"/>
</dbReference>
<name>A0A1N6FKD1_9GAMM</name>
<dbReference type="OrthoDB" id="9790406at2"/>
<keyword evidence="3" id="KW-1185">Reference proteome</keyword>
<sequence>MEVTEAMQNEPYLTPAEAAEEEAIGPMQRCVLFNLDRETYGIDVSNIREVLRVGRIRKVPGADPRLLGVINVRGVIVTVADMRRMIDVPVSDLTHESRIIIVELEEDCPVGLLVDRVQEVRDIPEKRIEPLGSSQEDNSRYIQGIAHYRDQVIILVDVPSLFES</sequence>
<dbReference type="PANTHER" id="PTHR22617:SF23">
    <property type="entry name" value="CHEMOTAXIS PROTEIN CHEW"/>
    <property type="match status" value="1"/>
</dbReference>
<dbReference type="PANTHER" id="PTHR22617">
    <property type="entry name" value="CHEMOTAXIS SENSOR HISTIDINE KINASE-RELATED"/>
    <property type="match status" value="1"/>
</dbReference>
<evidence type="ECO:0000259" key="1">
    <source>
        <dbReference type="PROSITE" id="PS50851"/>
    </source>
</evidence>